<evidence type="ECO:0000313" key="1">
    <source>
        <dbReference type="EMBL" id="KOM41063.1"/>
    </source>
</evidence>
<gene>
    <name evidence="1" type="ORF">LR48_Vigan04g126100</name>
</gene>
<dbReference type="Proteomes" id="UP000053144">
    <property type="component" value="Chromosome 4"/>
</dbReference>
<dbReference type="AlphaFoldDB" id="A0A0L9UEA3"/>
<dbReference type="EMBL" id="CM003374">
    <property type="protein sequence ID" value="KOM41063.1"/>
    <property type="molecule type" value="Genomic_DNA"/>
</dbReference>
<sequence length="78" mass="8678">MVVRARVSRDGGRGGSATRKVAIWGPFLLQMVREKLGGLREKMQWQHSDDDGELGSLAQQKREDALVVTALRRRGCEG</sequence>
<name>A0A0L9UEA3_PHAAN</name>
<organism evidence="1 2">
    <name type="scientific">Phaseolus angularis</name>
    <name type="common">Azuki bean</name>
    <name type="synonym">Vigna angularis</name>
    <dbReference type="NCBI Taxonomy" id="3914"/>
    <lineage>
        <taxon>Eukaryota</taxon>
        <taxon>Viridiplantae</taxon>
        <taxon>Streptophyta</taxon>
        <taxon>Embryophyta</taxon>
        <taxon>Tracheophyta</taxon>
        <taxon>Spermatophyta</taxon>
        <taxon>Magnoliopsida</taxon>
        <taxon>eudicotyledons</taxon>
        <taxon>Gunneridae</taxon>
        <taxon>Pentapetalae</taxon>
        <taxon>rosids</taxon>
        <taxon>fabids</taxon>
        <taxon>Fabales</taxon>
        <taxon>Fabaceae</taxon>
        <taxon>Papilionoideae</taxon>
        <taxon>50 kb inversion clade</taxon>
        <taxon>NPAAA clade</taxon>
        <taxon>indigoferoid/millettioid clade</taxon>
        <taxon>Phaseoleae</taxon>
        <taxon>Vigna</taxon>
    </lineage>
</organism>
<dbReference type="Gramene" id="KOM41063">
    <property type="protein sequence ID" value="KOM41063"/>
    <property type="gene ID" value="LR48_Vigan04g126100"/>
</dbReference>
<proteinExistence type="predicted"/>
<evidence type="ECO:0000313" key="2">
    <source>
        <dbReference type="Proteomes" id="UP000053144"/>
    </source>
</evidence>
<protein>
    <submittedName>
        <fullName evidence="1">Uncharacterized protein</fullName>
    </submittedName>
</protein>
<reference evidence="2" key="1">
    <citation type="journal article" date="2015" name="Proc. Natl. Acad. Sci. U.S.A.">
        <title>Genome sequencing of adzuki bean (Vigna angularis) provides insight into high starch and low fat accumulation and domestication.</title>
        <authorList>
            <person name="Yang K."/>
            <person name="Tian Z."/>
            <person name="Chen C."/>
            <person name="Luo L."/>
            <person name="Zhao B."/>
            <person name="Wang Z."/>
            <person name="Yu L."/>
            <person name="Li Y."/>
            <person name="Sun Y."/>
            <person name="Li W."/>
            <person name="Chen Y."/>
            <person name="Li Y."/>
            <person name="Zhang Y."/>
            <person name="Ai D."/>
            <person name="Zhao J."/>
            <person name="Shang C."/>
            <person name="Ma Y."/>
            <person name="Wu B."/>
            <person name="Wang M."/>
            <person name="Gao L."/>
            <person name="Sun D."/>
            <person name="Zhang P."/>
            <person name="Guo F."/>
            <person name="Wang W."/>
            <person name="Li Y."/>
            <person name="Wang J."/>
            <person name="Varshney R.K."/>
            <person name="Wang J."/>
            <person name="Ling H.Q."/>
            <person name="Wan P."/>
        </authorList>
    </citation>
    <scope>NUCLEOTIDE SEQUENCE</scope>
    <source>
        <strain evidence="2">cv. Jingnong 6</strain>
    </source>
</reference>
<accession>A0A0L9UEA3</accession>